<dbReference type="Proteomes" id="UP001163823">
    <property type="component" value="Chromosome 3"/>
</dbReference>
<evidence type="ECO:0000256" key="1">
    <source>
        <dbReference type="SAM" id="MobiDB-lite"/>
    </source>
</evidence>
<feature type="compositionally biased region" description="Low complexity" evidence="1">
    <location>
        <begin position="51"/>
        <end position="67"/>
    </location>
</feature>
<dbReference type="EMBL" id="JARAOO010000003">
    <property type="protein sequence ID" value="KAJ7976293.1"/>
    <property type="molecule type" value="Genomic_DNA"/>
</dbReference>
<name>A0AAD7Q7G3_QUISA</name>
<gene>
    <name evidence="4" type="ORF">O6P43_006095</name>
</gene>
<feature type="signal peptide" evidence="3">
    <location>
        <begin position="1"/>
        <end position="25"/>
    </location>
</feature>
<keyword evidence="2" id="KW-1133">Transmembrane helix</keyword>
<accession>A0AAD7Q7G3</accession>
<dbReference type="KEGG" id="qsa:O6P43_006095"/>
<keyword evidence="3" id="KW-0732">Signal</keyword>
<evidence type="ECO:0000256" key="2">
    <source>
        <dbReference type="SAM" id="Phobius"/>
    </source>
</evidence>
<feature type="region of interest" description="Disordered" evidence="1">
    <location>
        <begin position="51"/>
        <end position="70"/>
    </location>
</feature>
<keyword evidence="5" id="KW-1185">Reference proteome</keyword>
<evidence type="ECO:0000313" key="5">
    <source>
        <dbReference type="Proteomes" id="UP001163823"/>
    </source>
</evidence>
<sequence>MAAITKLSLVLSIVILFAKLRGLSSTNDPTISASPALLPCTTAPNMCSFFPSPSAQQPSSSATPPNSEVFGPMPSSGEFVGKKSSSSARLNIVAATVSAMLCSLFVIELVPIA</sequence>
<feature type="transmembrane region" description="Helical" evidence="2">
    <location>
        <begin position="92"/>
        <end position="112"/>
    </location>
</feature>
<organism evidence="4 5">
    <name type="scientific">Quillaja saponaria</name>
    <name type="common">Soap bark tree</name>
    <dbReference type="NCBI Taxonomy" id="32244"/>
    <lineage>
        <taxon>Eukaryota</taxon>
        <taxon>Viridiplantae</taxon>
        <taxon>Streptophyta</taxon>
        <taxon>Embryophyta</taxon>
        <taxon>Tracheophyta</taxon>
        <taxon>Spermatophyta</taxon>
        <taxon>Magnoliopsida</taxon>
        <taxon>eudicotyledons</taxon>
        <taxon>Gunneridae</taxon>
        <taxon>Pentapetalae</taxon>
        <taxon>rosids</taxon>
        <taxon>fabids</taxon>
        <taxon>Fabales</taxon>
        <taxon>Quillajaceae</taxon>
        <taxon>Quillaja</taxon>
    </lineage>
</organism>
<evidence type="ECO:0000256" key="3">
    <source>
        <dbReference type="SAM" id="SignalP"/>
    </source>
</evidence>
<evidence type="ECO:0000313" key="4">
    <source>
        <dbReference type="EMBL" id="KAJ7976293.1"/>
    </source>
</evidence>
<reference evidence="4" key="1">
    <citation type="journal article" date="2023" name="Science">
        <title>Elucidation of the pathway for biosynthesis of saponin adjuvants from the soapbark tree.</title>
        <authorList>
            <person name="Reed J."/>
            <person name="Orme A."/>
            <person name="El-Demerdash A."/>
            <person name="Owen C."/>
            <person name="Martin L.B.B."/>
            <person name="Misra R.C."/>
            <person name="Kikuchi S."/>
            <person name="Rejzek M."/>
            <person name="Martin A.C."/>
            <person name="Harkess A."/>
            <person name="Leebens-Mack J."/>
            <person name="Louveau T."/>
            <person name="Stephenson M.J."/>
            <person name="Osbourn A."/>
        </authorList>
    </citation>
    <scope>NUCLEOTIDE SEQUENCE</scope>
    <source>
        <strain evidence="4">S10</strain>
    </source>
</reference>
<keyword evidence="2" id="KW-0812">Transmembrane</keyword>
<feature type="chain" id="PRO_5042033592" evidence="3">
    <location>
        <begin position="26"/>
        <end position="113"/>
    </location>
</feature>
<keyword evidence="2" id="KW-0472">Membrane</keyword>
<dbReference type="AlphaFoldDB" id="A0AAD7Q7G3"/>
<protein>
    <submittedName>
        <fullName evidence="4">Pentatricopeptide repeat-containing protein</fullName>
    </submittedName>
</protein>
<proteinExistence type="predicted"/>
<comment type="caution">
    <text evidence="4">The sequence shown here is derived from an EMBL/GenBank/DDBJ whole genome shotgun (WGS) entry which is preliminary data.</text>
</comment>